<dbReference type="Gene3D" id="3.40.630.30">
    <property type="match status" value="1"/>
</dbReference>
<dbReference type="PROSITE" id="PS51186">
    <property type="entry name" value="GNAT"/>
    <property type="match status" value="1"/>
</dbReference>
<comment type="caution">
    <text evidence="2">The sequence shown here is derived from an EMBL/GenBank/DDBJ whole genome shotgun (WGS) entry which is preliminary data.</text>
</comment>
<accession>X0XEB5</accession>
<dbReference type="InterPro" id="IPR000182">
    <property type="entry name" value="GNAT_dom"/>
</dbReference>
<evidence type="ECO:0000313" key="2">
    <source>
        <dbReference type="EMBL" id="GAG34963.1"/>
    </source>
</evidence>
<evidence type="ECO:0000259" key="1">
    <source>
        <dbReference type="PROSITE" id="PS51186"/>
    </source>
</evidence>
<dbReference type="EMBL" id="BARS01040365">
    <property type="protein sequence ID" value="GAG34963.1"/>
    <property type="molecule type" value="Genomic_DNA"/>
</dbReference>
<reference evidence="2" key="1">
    <citation type="journal article" date="2014" name="Front. Microbiol.">
        <title>High frequency of phylogenetically diverse reductive dehalogenase-homologous genes in deep subseafloor sedimentary metagenomes.</title>
        <authorList>
            <person name="Kawai M."/>
            <person name="Futagami T."/>
            <person name="Toyoda A."/>
            <person name="Takaki Y."/>
            <person name="Nishi S."/>
            <person name="Hori S."/>
            <person name="Arai W."/>
            <person name="Tsubouchi T."/>
            <person name="Morono Y."/>
            <person name="Uchiyama I."/>
            <person name="Ito T."/>
            <person name="Fujiyama A."/>
            <person name="Inagaki F."/>
            <person name="Takami H."/>
        </authorList>
    </citation>
    <scope>NUCLEOTIDE SEQUENCE</scope>
    <source>
        <strain evidence="2">Expedition CK06-06</strain>
    </source>
</reference>
<dbReference type="AlphaFoldDB" id="X0XEB5"/>
<dbReference type="PANTHER" id="PTHR43617">
    <property type="entry name" value="L-AMINO ACID N-ACETYLTRANSFERASE"/>
    <property type="match status" value="1"/>
</dbReference>
<feature type="non-terminal residue" evidence="2">
    <location>
        <position position="1"/>
    </location>
</feature>
<dbReference type="Pfam" id="PF00583">
    <property type="entry name" value="Acetyltransf_1"/>
    <property type="match status" value="1"/>
</dbReference>
<dbReference type="GO" id="GO:0016747">
    <property type="term" value="F:acyltransferase activity, transferring groups other than amino-acyl groups"/>
    <property type="evidence" value="ECO:0007669"/>
    <property type="project" value="InterPro"/>
</dbReference>
<sequence length="253" mass="28950">WMALELNLVPEMAIVQPWQPIVRVGAESNEIAKALIQHSQEYVSTHSPSRLETWIPLIKKGLDQTYETYASWYESAGFEKIAEEYRMQIDLATWTLNTSQLNANIEILLLDQVSNEELQGVVFDTFLQSDDQWFLKQNQTHQEGAISLWLNRGEAFDKESSLVFKKNGKYVGFIVARVENDVPDLGPIGVHPDFREQNLGTALVTLSLDKLKTKGYETAILEVSTENTPAVNLYEKLGFEKQYRIFLYGWSPE</sequence>
<feature type="domain" description="N-acetyltransferase" evidence="1">
    <location>
        <begin position="105"/>
        <end position="253"/>
    </location>
</feature>
<protein>
    <recommendedName>
        <fullName evidence="1">N-acetyltransferase domain-containing protein</fullName>
    </recommendedName>
</protein>
<dbReference type="InterPro" id="IPR016181">
    <property type="entry name" value="Acyl_CoA_acyltransferase"/>
</dbReference>
<organism evidence="2">
    <name type="scientific">marine sediment metagenome</name>
    <dbReference type="NCBI Taxonomy" id="412755"/>
    <lineage>
        <taxon>unclassified sequences</taxon>
        <taxon>metagenomes</taxon>
        <taxon>ecological metagenomes</taxon>
    </lineage>
</organism>
<dbReference type="InterPro" id="IPR050276">
    <property type="entry name" value="MshD_Acetyltransferase"/>
</dbReference>
<dbReference type="SUPFAM" id="SSF55729">
    <property type="entry name" value="Acyl-CoA N-acyltransferases (Nat)"/>
    <property type="match status" value="1"/>
</dbReference>
<name>X0XEB5_9ZZZZ</name>
<gene>
    <name evidence="2" type="ORF">S01H1_61548</name>
</gene>
<dbReference type="CDD" id="cd04301">
    <property type="entry name" value="NAT_SF"/>
    <property type="match status" value="1"/>
</dbReference>
<proteinExistence type="predicted"/>